<dbReference type="InterPro" id="IPR000380">
    <property type="entry name" value="Topo_IA"/>
</dbReference>
<sequence length="118" mass="13953">MLKNLRRALLFVFRSTCAIKKLNYEKASVYIIRHSTNSSKMVRVLNVAEKNDAAKSIAEIMCNGRFRRREGRSVYNKIYEFEYNLFNQRCQMVMTSVSGHLLNLEFAGSYRKWQWCNP</sequence>
<dbReference type="SUPFAM" id="SSF56712">
    <property type="entry name" value="Prokaryotic type I DNA topoisomerase"/>
    <property type="match status" value="1"/>
</dbReference>
<dbReference type="EC" id="5.6.2.1" evidence="1"/>
<dbReference type="PANTHER" id="PTHR11390:SF21">
    <property type="entry name" value="DNA TOPOISOMERASE 3-ALPHA"/>
    <property type="match status" value="1"/>
</dbReference>
<comment type="function">
    <text evidence="1">Introduces a single-strand break via transesterification at a target site in duplex DNA. Releases the supercoiling and torsional tension of DNA introduced during the DNA replication and transcription by transiently cleaving and rejoining one strand of the DNA duplex. The scissile phosphodiester is attacked by the catalytic tyrosine of the enzyme, resulting in the formation of a DNA-(5'-phosphotyrosyl)-enzyme intermediate and the expulsion of a 3'-OH DNA strand.</text>
</comment>
<keyword evidence="1 2" id="KW-0413">Isomerase</keyword>
<keyword evidence="1" id="KW-0238">DNA-binding</keyword>
<keyword evidence="1" id="KW-0799">Topoisomerase</keyword>
<dbReference type="PANTHER" id="PTHR11390">
    <property type="entry name" value="PROKARYOTIC DNA TOPOISOMERASE"/>
    <property type="match status" value="1"/>
</dbReference>
<proteinExistence type="inferred from homology"/>
<comment type="similarity">
    <text evidence="1">Belongs to the type IA topoisomerase family.</text>
</comment>
<keyword evidence="3" id="KW-1185">Reference proteome</keyword>
<reference evidence="2 3" key="1">
    <citation type="submission" date="2013-11" db="EMBL/GenBank/DDBJ databases">
        <title>Genome sequencing of Stegodyphus mimosarum.</title>
        <authorList>
            <person name="Bechsgaard J."/>
        </authorList>
    </citation>
    <scope>NUCLEOTIDE SEQUENCE [LARGE SCALE GENOMIC DNA]</scope>
</reference>
<dbReference type="GO" id="GO:0006310">
    <property type="term" value="P:DNA recombination"/>
    <property type="evidence" value="ECO:0007669"/>
    <property type="project" value="TreeGrafter"/>
</dbReference>
<dbReference type="GO" id="GO:0003917">
    <property type="term" value="F:DNA topoisomerase type I (single strand cut, ATP-independent) activity"/>
    <property type="evidence" value="ECO:0007669"/>
    <property type="project" value="UniProtKB-EC"/>
</dbReference>
<dbReference type="GO" id="GO:0005634">
    <property type="term" value="C:nucleus"/>
    <property type="evidence" value="ECO:0007669"/>
    <property type="project" value="TreeGrafter"/>
</dbReference>
<dbReference type="Gene3D" id="3.40.50.140">
    <property type="match status" value="1"/>
</dbReference>
<dbReference type="GO" id="GO:0003677">
    <property type="term" value="F:DNA binding"/>
    <property type="evidence" value="ECO:0007669"/>
    <property type="project" value="UniProtKB-KW"/>
</dbReference>
<dbReference type="STRING" id="407821.A0A087SYP2"/>
<dbReference type="EMBL" id="KK112557">
    <property type="protein sequence ID" value="KFM57981.1"/>
    <property type="molecule type" value="Genomic_DNA"/>
</dbReference>
<feature type="non-terminal residue" evidence="2">
    <location>
        <position position="118"/>
    </location>
</feature>
<evidence type="ECO:0000313" key="2">
    <source>
        <dbReference type="EMBL" id="KFM57981.1"/>
    </source>
</evidence>
<dbReference type="AlphaFoldDB" id="A0A087SYP2"/>
<dbReference type="InterPro" id="IPR023405">
    <property type="entry name" value="Topo_IA_core_domain"/>
</dbReference>
<dbReference type="GO" id="GO:0031422">
    <property type="term" value="C:RecQ family helicase-topoisomerase III complex"/>
    <property type="evidence" value="ECO:0007669"/>
    <property type="project" value="TreeGrafter"/>
</dbReference>
<organism evidence="2 3">
    <name type="scientific">Stegodyphus mimosarum</name>
    <name type="common">African social velvet spider</name>
    <dbReference type="NCBI Taxonomy" id="407821"/>
    <lineage>
        <taxon>Eukaryota</taxon>
        <taxon>Metazoa</taxon>
        <taxon>Ecdysozoa</taxon>
        <taxon>Arthropoda</taxon>
        <taxon>Chelicerata</taxon>
        <taxon>Arachnida</taxon>
        <taxon>Araneae</taxon>
        <taxon>Araneomorphae</taxon>
        <taxon>Entelegynae</taxon>
        <taxon>Eresoidea</taxon>
        <taxon>Eresidae</taxon>
        <taxon>Stegodyphus</taxon>
    </lineage>
</organism>
<dbReference type="GO" id="GO:0006265">
    <property type="term" value="P:DNA topological change"/>
    <property type="evidence" value="ECO:0007669"/>
    <property type="project" value="InterPro"/>
</dbReference>
<comment type="catalytic activity">
    <reaction evidence="1">
        <text>ATP-independent breakage of single-stranded DNA, followed by passage and rejoining.</text>
        <dbReference type="EC" id="5.6.2.1"/>
    </reaction>
</comment>
<evidence type="ECO:0000313" key="3">
    <source>
        <dbReference type="Proteomes" id="UP000054359"/>
    </source>
</evidence>
<evidence type="ECO:0000256" key="1">
    <source>
        <dbReference type="RuleBase" id="RU362092"/>
    </source>
</evidence>
<dbReference type="GO" id="GO:0006281">
    <property type="term" value="P:DNA repair"/>
    <property type="evidence" value="ECO:0007669"/>
    <property type="project" value="TreeGrafter"/>
</dbReference>
<accession>A0A087SYP2</accession>
<dbReference type="OrthoDB" id="430051at2759"/>
<name>A0A087SYP2_STEMI</name>
<dbReference type="Proteomes" id="UP000054359">
    <property type="component" value="Unassembled WGS sequence"/>
</dbReference>
<gene>
    <name evidence="2" type="ORF">X975_14438</name>
</gene>
<protein>
    <recommendedName>
        <fullName evidence="1">DNA topoisomerase</fullName>
        <ecNumber evidence="1">5.6.2.1</ecNumber>
    </recommendedName>
</protein>